<feature type="region of interest" description="Disordered" evidence="1">
    <location>
        <begin position="179"/>
        <end position="198"/>
    </location>
</feature>
<dbReference type="EnsemblMetazoa" id="MESCA008893-RA">
    <property type="protein sequence ID" value="MESCA008893-PA"/>
    <property type="gene ID" value="MESCA008893"/>
</dbReference>
<evidence type="ECO:0000256" key="1">
    <source>
        <dbReference type="SAM" id="MobiDB-lite"/>
    </source>
</evidence>
<reference evidence="2" key="2">
    <citation type="submission" date="2015-06" db="UniProtKB">
        <authorList>
            <consortium name="EnsemblMetazoa"/>
        </authorList>
    </citation>
    <scope>IDENTIFICATION</scope>
</reference>
<protein>
    <submittedName>
        <fullName evidence="2">Uncharacterized protein</fullName>
    </submittedName>
</protein>
<dbReference type="HOGENOM" id="CLU_1300950_0_0_1"/>
<dbReference type="STRING" id="36166.T1GYG6"/>
<organism evidence="2 3">
    <name type="scientific">Megaselia scalaris</name>
    <name type="common">Humpbacked fly</name>
    <name type="synonym">Phora scalaris</name>
    <dbReference type="NCBI Taxonomy" id="36166"/>
    <lineage>
        <taxon>Eukaryota</taxon>
        <taxon>Metazoa</taxon>
        <taxon>Ecdysozoa</taxon>
        <taxon>Arthropoda</taxon>
        <taxon>Hexapoda</taxon>
        <taxon>Insecta</taxon>
        <taxon>Pterygota</taxon>
        <taxon>Neoptera</taxon>
        <taxon>Endopterygota</taxon>
        <taxon>Diptera</taxon>
        <taxon>Brachycera</taxon>
        <taxon>Muscomorpha</taxon>
        <taxon>Platypezoidea</taxon>
        <taxon>Phoridae</taxon>
        <taxon>Megaseliini</taxon>
        <taxon>Megaselia</taxon>
    </lineage>
</organism>
<name>T1GYG6_MEGSC</name>
<proteinExistence type="predicted"/>
<dbReference type="EMBL" id="CAQQ02156690">
    <property type="status" value="NOT_ANNOTATED_CDS"/>
    <property type="molecule type" value="Genomic_DNA"/>
</dbReference>
<dbReference type="Proteomes" id="UP000015102">
    <property type="component" value="Unassembled WGS sequence"/>
</dbReference>
<keyword evidence="3" id="KW-1185">Reference proteome</keyword>
<feature type="compositionally biased region" description="Basic residues" evidence="1">
    <location>
        <begin position="93"/>
        <end position="106"/>
    </location>
</feature>
<evidence type="ECO:0000313" key="3">
    <source>
        <dbReference type="Proteomes" id="UP000015102"/>
    </source>
</evidence>
<dbReference type="AlphaFoldDB" id="T1GYG6"/>
<sequence length="212" mass="24121">MSNLENRPLSYTASLNDSPYCNNVVPFVNNLDTLRSYGSAGDELENVPPEYQKSNCVNQQININGNTSSDNESLHKQTWSDMQLKSFCDNHQNHHHHHSHHHHHNNQKLNNAETQNNMRCASLKSTGVIQGKLLQVPLPNPVSFEDPNHSNGQYHWDCSDWARCSQNPLPVLTEVPGGEVPDSSSFHSNESNESHRRISTFQPWDQLIQHEI</sequence>
<feature type="region of interest" description="Disordered" evidence="1">
    <location>
        <begin position="90"/>
        <end position="109"/>
    </location>
</feature>
<evidence type="ECO:0000313" key="2">
    <source>
        <dbReference type="EnsemblMetazoa" id="MESCA008893-PA"/>
    </source>
</evidence>
<reference evidence="3" key="1">
    <citation type="submission" date="2013-02" db="EMBL/GenBank/DDBJ databases">
        <authorList>
            <person name="Hughes D."/>
        </authorList>
    </citation>
    <scope>NUCLEOTIDE SEQUENCE</scope>
    <source>
        <strain>Durham</strain>
        <strain evidence="3">NC isolate 2 -- Noor lab</strain>
    </source>
</reference>
<accession>T1GYG6</accession>